<evidence type="ECO:0000313" key="10">
    <source>
        <dbReference type="EMBL" id="SMF03766.1"/>
    </source>
</evidence>
<keyword evidence="6 8" id="KW-0472">Membrane</keyword>
<dbReference type="Pfam" id="PF05977">
    <property type="entry name" value="MFS_3"/>
    <property type="match status" value="1"/>
</dbReference>
<dbReference type="SUPFAM" id="SSF103473">
    <property type="entry name" value="MFS general substrate transporter"/>
    <property type="match status" value="1"/>
</dbReference>
<feature type="transmembrane region" description="Helical" evidence="8">
    <location>
        <begin position="65"/>
        <end position="85"/>
    </location>
</feature>
<feature type="transmembrane region" description="Helical" evidence="8">
    <location>
        <begin position="159"/>
        <end position="186"/>
    </location>
</feature>
<dbReference type="PANTHER" id="PTHR23513:SF11">
    <property type="entry name" value="STAPHYLOFERRIN A TRANSPORTER"/>
    <property type="match status" value="1"/>
</dbReference>
<dbReference type="PANTHER" id="PTHR23513">
    <property type="entry name" value="INTEGRAL MEMBRANE EFFLUX PROTEIN-RELATED"/>
    <property type="match status" value="1"/>
</dbReference>
<keyword evidence="11" id="KW-1185">Reference proteome</keyword>
<evidence type="ECO:0000256" key="7">
    <source>
        <dbReference type="SAM" id="MobiDB-lite"/>
    </source>
</evidence>
<dbReference type="PROSITE" id="PS50850">
    <property type="entry name" value="MFS"/>
    <property type="match status" value="1"/>
</dbReference>
<feature type="transmembrane region" description="Helical" evidence="8">
    <location>
        <begin position="331"/>
        <end position="353"/>
    </location>
</feature>
<dbReference type="InterPro" id="IPR020846">
    <property type="entry name" value="MFS_dom"/>
</dbReference>
<feature type="transmembrane region" description="Helical" evidence="8">
    <location>
        <begin position="125"/>
        <end position="147"/>
    </location>
</feature>
<evidence type="ECO:0000256" key="3">
    <source>
        <dbReference type="ARBA" id="ARBA00022475"/>
    </source>
</evidence>
<evidence type="ECO:0000313" key="11">
    <source>
        <dbReference type="Proteomes" id="UP000192917"/>
    </source>
</evidence>
<feature type="transmembrane region" description="Helical" evidence="8">
    <location>
        <begin position="277"/>
        <end position="295"/>
    </location>
</feature>
<evidence type="ECO:0000256" key="2">
    <source>
        <dbReference type="ARBA" id="ARBA00022448"/>
    </source>
</evidence>
<evidence type="ECO:0000256" key="8">
    <source>
        <dbReference type="SAM" id="Phobius"/>
    </source>
</evidence>
<proteinExistence type="predicted"/>
<reference evidence="10 11" key="1">
    <citation type="submission" date="2017-04" db="EMBL/GenBank/DDBJ databases">
        <authorList>
            <person name="Afonso C.L."/>
            <person name="Miller P.J."/>
            <person name="Scott M.A."/>
            <person name="Spackman E."/>
            <person name="Goraichik I."/>
            <person name="Dimitrov K.M."/>
            <person name="Suarez D.L."/>
            <person name="Swayne D.E."/>
        </authorList>
    </citation>
    <scope>NUCLEOTIDE SEQUENCE [LARGE SCALE GENOMIC DNA]</scope>
    <source>
        <strain evidence="10 11">USBA 355</strain>
    </source>
</reference>
<feature type="transmembrane region" description="Helical" evidence="8">
    <location>
        <begin position="307"/>
        <end position="325"/>
    </location>
</feature>
<feature type="transmembrane region" description="Helical" evidence="8">
    <location>
        <begin position="192"/>
        <end position="209"/>
    </location>
</feature>
<organism evidence="10 11">
    <name type="scientific">Tistlia consotensis USBA 355</name>
    <dbReference type="NCBI Taxonomy" id="560819"/>
    <lineage>
        <taxon>Bacteria</taxon>
        <taxon>Pseudomonadati</taxon>
        <taxon>Pseudomonadota</taxon>
        <taxon>Alphaproteobacteria</taxon>
        <taxon>Rhodospirillales</taxon>
        <taxon>Rhodovibrionaceae</taxon>
        <taxon>Tistlia</taxon>
    </lineage>
</organism>
<sequence length="545" mass="57006">MTDASPKAPAPTPAPAASPAVSPWAPLRHGAYAALWGATILSNVGTWMNDVGSGWLMTTLAPTPAMVSLVQASTTLPVFLFALLAGALADRVDRRRLLLVVTLFMSTVAGLLSLTVATGTITPPLLLAFTFLLGCGAAFSAPSWQAIVPGLVPKPELPAAIALNSMGINVSRAIGPALAGLLIVAVGLWSPFALNAASFVGIILALLFWKPPRPRSSVLPPEPLGRAIPTGLRYVLRSAPLRATLLRAGGFFLFASAYWAMLPLIARQVLAGGPGLYGILLGSVGVGAVGGALLLPPVRRRLGPDRTVALGTAGTAATLILFALLPLPAVAAGASLLAGASWIAVLSSLNLSAQTALPDWVRARGLSVFLTVFFGTMAAGSLAWGQVASNLGIPYALLIAAAGALLAVPLTWRWKLGQGEGLDLAPSLHWPAPLVSAEPSHDRGPVLVTVEYQVEPADAAGFLKALHRLAQQRYREGAVDWDVFEDAGAPGRWLETFRLPSWLDHLHQHERVTRADQQLQQAVAAFHRGAAPPRVRHLLAPARDS</sequence>
<dbReference type="EMBL" id="FWZX01000003">
    <property type="protein sequence ID" value="SMF03766.1"/>
    <property type="molecule type" value="Genomic_DNA"/>
</dbReference>
<feature type="transmembrane region" description="Helical" evidence="8">
    <location>
        <begin position="393"/>
        <end position="412"/>
    </location>
</feature>
<dbReference type="RefSeq" id="WP_085121599.1">
    <property type="nucleotide sequence ID" value="NZ_FWZX01000003.1"/>
</dbReference>
<feature type="transmembrane region" description="Helical" evidence="8">
    <location>
        <begin position="245"/>
        <end position="265"/>
    </location>
</feature>
<evidence type="ECO:0000259" key="9">
    <source>
        <dbReference type="PROSITE" id="PS50850"/>
    </source>
</evidence>
<evidence type="ECO:0000256" key="6">
    <source>
        <dbReference type="ARBA" id="ARBA00023136"/>
    </source>
</evidence>
<dbReference type="Gene3D" id="1.20.1250.20">
    <property type="entry name" value="MFS general substrate transporter like domains"/>
    <property type="match status" value="1"/>
</dbReference>
<comment type="subcellular location">
    <subcellularLocation>
        <location evidence="1">Cell membrane</location>
        <topology evidence="1">Multi-pass membrane protein</topology>
    </subcellularLocation>
</comment>
<accession>A0A1Y6BCB2</accession>
<feature type="domain" description="Major facilitator superfamily (MFS) profile" evidence="9">
    <location>
        <begin position="31"/>
        <end position="419"/>
    </location>
</feature>
<dbReference type="STRING" id="560819.SAMN05428998_103158"/>
<evidence type="ECO:0000256" key="1">
    <source>
        <dbReference type="ARBA" id="ARBA00004651"/>
    </source>
</evidence>
<dbReference type="Proteomes" id="UP000192917">
    <property type="component" value="Unassembled WGS sequence"/>
</dbReference>
<evidence type="ECO:0000256" key="5">
    <source>
        <dbReference type="ARBA" id="ARBA00022989"/>
    </source>
</evidence>
<dbReference type="AlphaFoldDB" id="A0A1Y6BCB2"/>
<dbReference type="GO" id="GO:0005886">
    <property type="term" value="C:plasma membrane"/>
    <property type="evidence" value="ECO:0007669"/>
    <property type="project" value="UniProtKB-SubCell"/>
</dbReference>
<name>A0A1Y6BCB2_9PROT</name>
<keyword evidence="3" id="KW-1003">Cell membrane</keyword>
<feature type="transmembrane region" description="Helical" evidence="8">
    <location>
        <begin position="365"/>
        <end position="387"/>
    </location>
</feature>
<gene>
    <name evidence="10" type="ORF">SAMN05428998_103158</name>
</gene>
<evidence type="ECO:0000256" key="4">
    <source>
        <dbReference type="ARBA" id="ARBA00022692"/>
    </source>
</evidence>
<feature type="region of interest" description="Disordered" evidence="7">
    <location>
        <begin position="1"/>
        <end position="20"/>
    </location>
</feature>
<dbReference type="InterPro" id="IPR036259">
    <property type="entry name" value="MFS_trans_sf"/>
</dbReference>
<keyword evidence="2" id="KW-0813">Transport</keyword>
<feature type="transmembrane region" description="Helical" evidence="8">
    <location>
        <begin position="97"/>
        <end position="119"/>
    </location>
</feature>
<keyword evidence="4 8" id="KW-0812">Transmembrane</keyword>
<dbReference type="InterPro" id="IPR010290">
    <property type="entry name" value="TM_effector"/>
</dbReference>
<protein>
    <submittedName>
        <fullName evidence="10">Predicted arabinose efflux permease, MFS family</fullName>
    </submittedName>
</protein>
<dbReference type="GO" id="GO:0022857">
    <property type="term" value="F:transmembrane transporter activity"/>
    <property type="evidence" value="ECO:0007669"/>
    <property type="project" value="InterPro"/>
</dbReference>
<keyword evidence="5 8" id="KW-1133">Transmembrane helix</keyword>
<dbReference type="CDD" id="cd06173">
    <property type="entry name" value="MFS_MefA_like"/>
    <property type="match status" value="1"/>
</dbReference>